<dbReference type="AlphaFoldDB" id="A0AB34K1R6"/>
<feature type="domain" description="EF-hand" evidence="7">
    <location>
        <begin position="95"/>
        <end position="130"/>
    </location>
</feature>
<name>A0AB34K1R6_PRYPA</name>
<evidence type="ECO:0000256" key="4">
    <source>
        <dbReference type="ARBA" id="ARBA00022737"/>
    </source>
</evidence>
<dbReference type="InterPro" id="IPR011992">
    <property type="entry name" value="EF-hand-dom_pair"/>
</dbReference>
<organism evidence="8 9">
    <name type="scientific">Prymnesium parvum</name>
    <name type="common">Toxic golden alga</name>
    <dbReference type="NCBI Taxonomy" id="97485"/>
    <lineage>
        <taxon>Eukaryota</taxon>
        <taxon>Haptista</taxon>
        <taxon>Haptophyta</taxon>
        <taxon>Prymnesiophyceae</taxon>
        <taxon>Prymnesiales</taxon>
        <taxon>Prymnesiaceae</taxon>
        <taxon>Prymnesium</taxon>
    </lineage>
</organism>
<accession>A0AB34K1R6</accession>
<evidence type="ECO:0000256" key="2">
    <source>
        <dbReference type="ARBA" id="ARBA00022490"/>
    </source>
</evidence>
<evidence type="ECO:0000256" key="5">
    <source>
        <dbReference type="ARBA" id="ARBA00022837"/>
    </source>
</evidence>
<keyword evidence="3" id="KW-0479">Metal-binding</keyword>
<evidence type="ECO:0000313" key="9">
    <source>
        <dbReference type="Proteomes" id="UP001515480"/>
    </source>
</evidence>
<dbReference type="GO" id="GO:0005737">
    <property type="term" value="C:cytoplasm"/>
    <property type="evidence" value="ECO:0007669"/>
    <property type="project" value="UniProtKB-SubCell"/>
</dbReference>
<dbReference type="PROSITE" id="PS00018">
    <property type="entry name" value="EF_HAND_1"/>
    <property type="match status" value="1"/>
</dbReference>
<comment type="subcellular location">
    <subcellularLocation>
        <location evidence="1">Cytoplasm</location>
    </subcellularLocation>
</comment>
<dbReference type="PANTHER" id="PTHR46212">
    <property type="entry name" value="PEFLIN"/>
    <property type="match status" value="1"/>
</dbReference>
<dbReference type="InterPro" id="IPR002048">
    <property type="entry name" value="EF_hand_dom"/>
</dbReference>
<keyword evidence="6" id="KW-0732">Signal</keyword>
<reference evidence="8 9" key="1">
    <citation type="journal article" date="2024" name="Science">
        <title>Giant polyketide synthase enzymes in the biosynthesis of giant marine polyether toxins.</title>
        <authorList>
            <person name="Fallon T.R."/>
            <person name="Shende V.V."/>
            <person name="Wierzbicki I.H."/>
            <person name="Pendleton A.L."/>
            <person name="Watervoot N.F."/>
            <person name="Auber R.P."/>
            <person name="Gonzalez D.J."/>
            <person name="Wisecaver J.H."/>
            <person name="Moore B.S."/>
        </authorList>
    </citation>
    <scope>NUCLEOTIDE SEQUENCE [LARGE SCALE GENOMIC DNA]</scope>
    <source>
        <strain evidence="8 9">12B1</strain>
    </source>
</reference>
<comment type="caution">
    <text evidence="8">The sequence shown here is derived from an EMBL/GenBank/DDBJ whole genome shotgun (WGS) entry which is preliminary data.</text>
</comment>
<dbReference type="Gene3D" id="1.10.238.10">
    <property type="entry name" value="EF-hand"/>
    <property type="match status" value="2"/>
</dbReference>
<feature type="domain" description="EF-hand" evidence="7">
    <location>
        <begin position="195"/>
        <end position="230"/>
    </location>
</feature>
<feature type="chain" id="PRO_5044194231" description="EF-hand domain-containing protein" evidence="6">
    <location>
        <begin position="16"/>
        <end position="350"/>
    </location>
</feature>
<protein>
    <recommendedName>
        <fullName evidence="7">EF-hand domain-containing protein</fullName>
    </recommendedName>
</protein>
<dbReference type="InterPro" id="IPR018247">
    <property type="entry name" value="EF_Hand_1_Ca_BS"/>
</dbReference>
<keyword evidence="5" id="KW-0106">Calcium</keyword>
<dbReference type="PROSITE" id="PS50222">
    <property type="entry name" value="EF_HAND_2"/>
    <property type="match status" value="3"/>
</dbReference>
<gene>
    <name evidence="8" type="ORF">AB1Y20_009910</name>
</gene>
<evidence type="ECO:0000256" key="6">
    <source>
        <dbReference type="SAM" id="SignalP"/>
    </source>
</evidence>
<dbReference type="GO" id="GO:0005509">
    <property type="term" value="F:calcium ion binding"/>
    <property type="evidence" value="ECO:0007669"/>
    <property type="project" value="InterPro"/>
</dbReference>
<keyword evidence="2" id="KW-0963">Cytoplasm</keyword>
<dbReference type="SMART" id="SM00054">
    <property type="entry name" value="EFh"/>
    <property type="match status" value="4"/>
</dbReference>
<proteinExistence type="predicted"/>
<evidence type="ECO:0000313" key="8">
    <source>
        <dbReference type="EMBL" id="KAL1528569.1"/>
    </source>
</evidence>
<keyword evidence="4" id="KW-0677">Repeat</keyword>
<evidence type="ECO:0000256" key="1">
    <source>
        <dbReference type="ARBA" id="ARBA00004496"/>
    </source>
</evidence>
<dbReference type="InterPro" id="IPR051426">
    <property type="entry name" value="Peflin/Sorcin_CaBP"/>
</dbReference>
<sequence>MGLLLAASLLPSLLRPPFPFAPQPLPHARPASTAHARSVVHAHMLAPYQNDAPIPDEIEGVFRGYGGYLPSDSRLQGGLAASQLRGALLELDCDVDSSTAASLLRKYDQDNSGYIELPELAQLVNSLITPDVWAAFRASDPEGSGRLGVAATQGALHRLGYEVDIATVGRLLSRYDHNENGWLELLGFSSLVSTLAPRGVWTAFREVDADRTRRLDLDQLKAALLALDYRCASDEEASRLLRRYDEDGDAKLDLREFSRLVARLTRPRVVRVFVTHARMGVDGVDAQQLRTALSDLGLRVSDTEAEELLRDHDVNQTGQLELLGFASAVSHLVRQRVWWRRLQFRLIGRF</sequence>
<dbReference type="GO" id="GO:0048306">
    <property type="term" value="F:calcium-dependent protein binding"/>
    <property type="evidence" value="ECO:0007669"/>
    <property type="project" value="UniProtKB-ARBA"/>
</dbReference>
<dbReference type="PANTHER" id="PTHR46212:SF3">
    <property type="entry name" value="GH27120P"/>
    <property type="match status" value="1"/>
</dbReference>
<feature type="signal peptide" evidence="6">
    <location>
        <begin position="1"/>
        <end position="15"/>
    </location>
</feature>
<feature type="domain" description="EF-hand" evidence="7">
    <location>
        <begin position="232"/>
        <end position="267"/>
    </location>
</feature>
<keyword evidence="9" id="KW-1185">Reference proteome</keyword>
<dbReference type="Proteomes" id="UP001515480">
    <property type="component" value="Unassembled WGS sequence"/>
</dbReference>
<evidence type="ECO:0000256" key="3">
    <source>
        <dbReference type="ARBA" id="ARBA00022723"/>
    </source>
</evidence>
<dbReference type="SUPFAM" id="SSF47473">
    <property type="entry name" value="EF-hand"/>
    <property type="match status" value="3"/>
</dbReference>
<evidence type="ECO:0000259" key="7">
    <source>
        <dbReference type="PROSITE" id="PS50222"/>
    </source>
</evidence>
<dbReference type="EMBL" id="JBGBPQ010000002">
    <property type="protein sequence ID" value="KAL1528569.1"/>
    <property type="molecule type" value="Genomic_DNA"/>
</dbReference>